<feature type="active site" description="Proton acceptor" evidence="11">
    <location>
        <position position="445"/>
    </location>
</feature>
<dbReference type="InterPro" id="IPR036188">
    <property type="entry name" value="FAD/NAD-bd_sf"/>
</dbReference>
<dbReference type="PANTHER" id="PTHR22912">
    <property type="entry name" value="DISULFIDE OXIDOREDUCTASE"/>
    <property type="match status" value="1"/>
</dbReference>
<dbReference type="InterPro" id="IPR001100">
    <property type="entry name" value="Pyr_nuc-diS_OxRdtase"/>
</dbReference>
<evidence type="ECO:0000256" key="1">
    <source>
        <dbReference type="ARBA" id="ARBA00007532"/>
    </source>
</evidence>
<dbReference type="PRINTS" id="PR00368">
    <property type="entry name" value="FADPNR"/>
</dbReference>
<evidence type="ECO:0000313" key="17">
    <source>
        <dbReference type="EMBL" id="HGT47317.1"/>
    </source>
</evidence>
<dbReference type="InterPro" id="IPR023753">
    <property type="entry name" value="FAD/NAD-binding_dom"/>
</dbReference>
<evidence type="ECO:0000256" key="10">
    <source>
        <dbReference type="ARBA" id="ARBA00049187"/>
    </source>
</evidence>
<evidence type="ECO:0000256" key="6">
    <source>
        <dbReference type="ARBA" id="ARBA00023002"/>
    </source>
</evidence>
<dbReference type="Pfam" id="PF02852">
    <property type="entry name" value="Pyr_redox_dim"/>
    <property type="match status" value="1"/>
</dbReference>
<comment type="similarity">
    <text evidence="1 14">Belongs to the class-I pyridine nucleotide-disulfide oxidoreductase family.</text>
</comment>
<feature type="disulfide bond" description="Redox-active" evidence="13">
    <location>
        <begin position="43"/>
        <end position="48"/>
    </location>
</feature>
<evidence type="ECO:0000256" key="13">
    <source>
        <dbReference type="PIRSR" id="PIRSR000350-4"/>
    </source>
</evidence>
<evidence type="ECO:0000259" key="16">
    <source>
        <dbReference type="Pfam" id="PF07992"/>
    </source>
</evidence>
<protein>
    <recommendedName>
        <fullName evidence="3 14">Dihydrolipoyl dehydrogenase</fullName>
        <ecNumber evidence="2 14">1.8.1.4</ecNumber>
    </recommendedName>
</protein>
<dbReference type="PRINTS" id="PR00411">
    <property type="entry name" value="PNDRDTASEI"/>
</dbReference>
<dbReference type="InterPro" id="IPR006258">
    <property type="entry name" value="Lipoamide_DH"/>
</dbReference>
<accession>A0A832DMY9</accession>
<evidence type="ECO:0000259" key="15">
    <source>
        <dbReference type="Pfam" id="PF02852"/>
    </source>
</evidence>
<evidence type="ECO:0000256" key="14">
    <source>
        <dbReference type="RuleBase" id="RU003692"/>
    </source>
</evidence>
<keyword evidence="6 14" id="KW-0560">Oxidoreductase</keyword>
<gene>
    <name evidence="17" type="primary">lpdA</name>
    <name evidence="17" type="ORF">ENS56_04740</name>
</gene>
<dbReference type="PROSITE" id="PS00076">
    <property type="entry name" value="PYRIDINE_REDOX_1"/>
    <property type="match status" value="1"/>
</dbReference>
<dbReference type="SUPFAM" id="SSF55424">
    <property type="entry name" value="FAD/NAD-linked reductases, dimerisation (C-terminal) domain"/>
    <property type="match status" value="1"/>
</dbReference>
<dbReference type="InterPro" id="IPR004099">
    <property type="entry name" value="Pyr_nucl-diS_OxRdtase_dimer"/>
</dbReference>
<feature type="binding site" evidence="12">
    <location>
        <begin position="319"/>
        <end position="322"/>
    </location>
    <ligand>
        <name>FAD</name>
        <dbReference type="ChEBI" id="CHEBI:57692"/>
    </ligand>
</feature>
<evidence type="ECO:0000256" key="9">
    <source>
        <dbReference type="ARBA" id="ARBA00023284"/>
    </source>
</evidence>
<dbReference type="InterPro" id="IPR012999">
    <property type="entry name" value="Pyr_OxRdtase_I_AS"/>
</dbReference>
<feature type="binding site" evidence="12">
    <location>
        <position position="313"/>
    </location>
    <ligand>
        <name>FAD</name>
        <dbReference type="ChEBI" id="CHEBI:57692"/>
    </ligand>
</feature>
<evidence type="ECO:0000256" key="2">
    <source>
        <dbReference type="ARBA" id="ARBA00012608"/>
    </source>
</evidence>
<dbReference type="SUPFAM" id="SSF51905">
    <property type="entry name" value="FAD/NAD(P)-binding domain"/>
    <property type="match status" value="1"/>
</dbReference>
<dbReference type="PIRSF" id="PIRSF000350">
    <property type="entry name" value="Mercury_reductase_MerA"/>
    <property type="match status" value="1"/>
</dbReference>
<evidence type="ECO:0000256" key="11">
    <source>
        <dbReference type="PIRSR" id="PIRSR000350-2"/>
    </source>
</evidence>
<proteinExistence type="inferred from homology"/>
<feature type="binding site" evidence="12">
    <location>
        <position position="52"/>
    </location>
    <ligand>
        <name>FAD</name>
        <dbReference type="ChEBI" id="CHEBI:57692"/>
    </ligand>
</feature>
<evidence type="ECO:0000256" key="5">
    <source>
        <dbReference type="ARBA" id="ARBA00022827"/>
    </source>
</evidence>
<reference evidence="17" key="1">
    <citation type="journal article" date="2020" name="mSystems">
        <title>Genome- and Community-Level Interaction Insights into Carbon Utilization and Element Cycling Functions of Hydrothermarchaeota in Hydrothermal Sediment.</title>
        <authorList>
            <person name="Zhou Z."/>
            <person name="Liu Y."/>
            <person name="Xu W."/>
            <person name="Pan J."/>
            <person name="Luo Z.H."/>
            <person name="Li M."/>
        </authorList>
    </citation>
    <scope>NUCLEOTIDE SEQUENCE [LARGE SCALE GENOMIC DNA]</scope>
    <source>
        <strain evidence="17">SpSt-500</strain>
    </source>
</reference>
<evidence type="ECO:0000256" key="12">
    <source>
        <dbReference type="PIRSR" id="PIRSR000350-3"/>
    </source>
</evidence>
<keyword evidence="12" id="KW-0547">Nucleotide-binding</keyword>
<dbReference type="InterPro" id="IPR016156">
    <property type="entry name" value="FAD/NAD-linked_Rdtase_dimer_sf"/>
</dbReference>
<evidence type="ECO:0000256" key="8">
    <source>
        <dbReference type="ARBA" id="ARBA00023157"/>
    </source>
</evidence>
<dbReference type="GO" id="GO:0006103">
    <property type="term" value="P:2-oxoglutarate metabolic process"/>
    <property type="evidence" value="ECO:0007669"/>
    <property type="project" value="TreeGrafter"/>
</dbReference>
<feature type="domain" description="FAD/NAD(P)-binding" evidence="16">
    <location>
        <begin position="6"/>
        <end position="328"/>
    </location>
</feature>
<organism evidence="17">
    <name type="scientific">Ignavibacterium album</name>
    <dbReference type="NCBI Taxonomy" id="591197"/>
    <lineage>
        <taxon>Bacteria</taxon>
        <taxon>Pseudomonadati</taxon>
        <taxon>Ignavibacteriota</taxon>
        <taxon>Ignavibacteria</taxon>
        <taxon>Ignavibacteriales</taxon>
        <taxon>Ignavibacteriaceae</taxon>
        <taxon>Ignavibacterium</taxon>
    </lineage>
</organism>
<keyword evidence="4 14" id="KW-0285">Flavoprotein</keyword>
<dbReference type="Pfam" id="PF07992">
    <property type="entry name" value="Pyr_redox_2"/>
    <property type="match status" value="1"/>
</dbReference>
<dbReference type="EMBL" id="DSVI01000005">
    <property type="protein sequence ID" value="HGT47317.1"/>
    <property type="molecule type" value="Genomic_DNA"/>
</dbReference>
<feature type="domain" description="Pyridine nucleotide-disulphide oxidoreductase dimerisation" evidence="15">
    <location>
        <begin position="347"/>
        <end position="455"/>
    </location>
</feature>
<comment type="caution">
    <text evidence="17">The sequence shown here is derived from an EMBL/GenBank/DDBJ whole genome shotgun (WGS) entry which is preliminary data.</text>
</comment>
<keyword evidence="5 12" id="KW-0274">FAD</keyword>
<feature type="binding site" evidence="12">
    <location>
        <position position="272"/>
    </location>
    <ligand>
        <name>NAD(+)</name>
        <dbReference type="ChEBI" id="CHEBI:57540"/>
    </ligand>
</feature>
<keyword evidence="7 12" id="KW-0520">NAD</keyword>
<evidence type="ECO:0000256" key="4">
    <source>
        <dbReference type="ARBA" id="ARBA00022630"/>
    </source>
</evidence>
<feature type="binding site" evidence="12">
    <location>
        <position position="204"/>
    </location>
    <ligand>
        <name>NAD(+)</name>
        <dbReference type="ChEBI" id="CHEBI:57540"/>
    </ligand>
</feature>
<dbReference type="Gene3D" id="3.50.50.60">
    <property type="entry name" value="FAD/NAD(P)-binding domain"/>
    <property type="match status" value="2"/>
</dbReference>
<dbReference type="GO" id="GO:0050660">
    <property type="term" value="F:flavin adenine dinucleotide binding"/>
    <property type="evidence" value="ECO:0007669"/>
    <property type="project" value="InterPro"/>
</dbReference>
<dbReference type="GO" id="GO:0004148">
    <property type="term" value="F:dihydrolipoyl dehydrogenase (NADH) activity"/>
    <property type="evidence" value="ECO:0007669"/>
    <property type="project" value="UniProtKB-EC"/>
</dbReference>
<evidence type="ECO:0000256" key="3">
    <source>
        <dbReference type="ARBA" id="ARBA00016961"/>
    </source>
</evidence>
<keyword evidence="9 14" id="KW-0676">Redox-active center</keyword>
<dbReference type="InterPro" id="IPR050151">
    <property type="entry name" value="Class-I_Pyr_Nuc-Dis_Oxidored"/>
</dbReference>
<sequence length="472" mass="51072">MNEKIKLTVIGGGPGGYVAAFLAADLGMDVTLVDLDKNPGGVCLYRGCIPSKALLHVAKLIHEAEQAKNWGIEFGQPKIDLDKLRNFKNNVVNKLTGGLGQIARQRKVNFIQGRASFINSSKLKIETAEGKTIEHEFDKAIVATGSVIATIPSLNIQSKRLLNSTSALDLPEIPKSLLVVGGGYIGLELGSVYQALGTQVSVVEMLPGLLPGADRDLVNFLVKKVKENFAEVMTNSKVLEMKEVDNQIKVKIQDEKGNIVEKSYDYVLMSIGRKPETRGLGLENTKVTTTDRGWIKVNKQMQTTDPNIYAIGDIAGEPMLAHKASHEGRVAVEAIAGHKVAFEPMAIPAVVFTDPEVAWAGLTEEEAKKQGIKYEVAKFPWAASGRAITLDRTDGVTKLIVDPDTQRLLGIGICGPNAGELISEGVLAIEMGANVTDLKLTIHPHPTLSETIMDAAEVFFGQSAHYYVKPKK</sequence>
<keyword evidence="8" id="KW-1015">Disulfide bond</keyword>
<dbReference type="AlphaFoldDB" id="A0A832DMY9"/>
<comment type="catalytic activity">
    <reaction evidence="10 14">
        <text>N(6)-[(R)-dihydrolipoyl]-L-lysyl-[protein] + NAD(+) = N(6)-[(R)-lipoyl]-L-lysyl-[protein] + NADH + H(+)</text>
        <dbReference type="Rhea" id="RHEA:15045"/>
        <dbReference type="Rhea" id="RHEA-COMP:10474"/>
        <dbReference type="Rhea" id="RHEA-COMP:10475"/>
        <dbReference type="ChEBI" id="CHEBI:15378"/>
        <dbReference type="ChEBI" id="CHEBI:57540"/>
        <dbReference type="ChEBI" id="CHEBI:57945"/>
        <dbReference type="ChEBI" id="CHEBI:83099"/>
        <dbReference type="ChEBI" id="CHEBI:83100"/>
        <dbReference type="EC" id="1.8.1.4"/>
    </reaction>
</comment>
<name>A0A832DMY9_9BACT</name>
<comment type="miscellaneous">
    <text evidence="14">The active site is a redox-active disulfide bond.</text>
</comment>
<dbReference type="NCBIfam" id="TIGR01350">
    <property type="entry name" value="lipoamide_DH"/>
    <property type="match status" value="1"/>
</dbReference>
<dbReference type="PANTHER" id="PTHR22912:SF160">
    <property type="entry name" value="DIHYDROLIPOYL DEHYDROGENASE"/>
    <property type="match status" value="1"/>
</dbReference>
<dbReference type="FunFam" id="3.30.390.30:FF:000001">
    <property type="entry name" value="Dihydrolipoyl dehydrogenase"/>
    <property type="match status" value="1"/>
</dbReference>
<evidence type="ECO:0000256" key="7">
    <source>
        <dbReference type="ARBA" id="ARBA00023027"/>
    </source>
</evidence>
<dbReference type="EC" id="1.8.1.4" evidence="2 14"/>
<feature type="binding site" evidence="12">
    <location>
        <begin position="144"/>
        <end position="146"/>
    </location>
    <ligand>
        <name>FAD</name>
        <dbReference type="ChEBI" id="CHEBI:57692"/>
    </ligand>
</feature>
<dbReference type="Gene3D" id="3.30.390.30">
    <property type="match status" value="1"/>
</dbReference>
<comment type="cofactor">
    <cofactor evidence="12 14">
        <name>FAD</name>
        <dbReference type="ChEBI" id="CHEBI:57692"/>
    </cofactor>
    <text evidence="12 14">Binds 1 FAD per subunit.</text>
</comment>
<feature type="binding site" evidence="12">
    <location>
        <begin position="181"/>
        <end position="188"/>
    </location>
    <ligand>
        <name>NAD(+)</name>
        <dbReference type="ChEBI" id="CHEBI:57540"/>
    </ligand>
</feature>